<organism evidence="2 3">
    <name type="scientific">Leadbettera azotonutricia (strain ATCC BAA-888 / DSM 13862 / ZAS-9)</name>
    <name type="common">Treponema azotonutricium</name>
    <dbReference type="NCBI Taxonomy" id="545695"/>
    <lineage>
        <taxon>Bacteria</taxon>
        <taxon>Pseudomonadati</taxon>
        <taxon>Spirochaetota</taxon>
        <taxon>Spirochaetia</taxon>
        <taxon>Spirochaetales</taxon>
        <taxon>Breznakiellaceae</taxon>
        <taxon>Leadbettera</taxon>
    </lineage>
</organism>
<reference evidence="2 3" key="2">
    <citation type="journal article" date="2011" name="ISME J.">
        <title>RNA-seq reveals cooperative metabolic interactions between two termite-gut spirochete species in co-culture.</title>
        <authorList>
            <person name="Rosenthal A.Z."/>
            <person name="Matson E.G."/>
            <person name="Eldar A."/>
            <person name="Leadbetter J.R."/>
        </authorList>
    </citation>
    <scope>NUCLEOTIDE SEQUENCE [LARGE SCALE GENOMIC DNA]</scope>
    <source>
        <strain evidence="3">ATCC BAA-888 / DSM 13862 / ZAS-9</strain>
    </source>
</reference>
<accession>F5Y9Y5</accession>
<proteinExistence type="predicted"/>
<keyword evidence="3" id="KW-1185">Reference proteome</keyword>
<sequence length="401" mass="44046">MLITALAFTAGHLRKELALSLLGAIFLTVLVYTFLIVLVLSLVHKKQALSFSADVIAKLVTAGGKAEAHIAKDTEKRRFFRLPGCLIRYEFAFETKDQRHIRHVFDPDIPAGRTFFPVKERGCYFGDFDVFSISDALGLFSIAFHLPRDRSPRLLAAPRAAAEIISLPIRSGGAEQRIEPHYRKTEDLTDHRPYVPGDDPRRINWKLYGHGPSGELFVREGESEPPPRARIILLVDTQVDPGLYTVEEGRRGVDNLCENALTAALEFASRGMDMLIGYTGGAILGENEASGGIAPHDLAAALALPAALPLSSMENLPEVPRDRGVLLLALPRSSSEPSALDRFLKERDSKQGLDLFFLYDPANSRVAELEEAAKICVNLYGRKQFAGAVKATPAKSTNSNN</sequence>
<evidence type="ECO:0000313" key="2">
    <source>
        <dbReference type="EMBL" id="AEF82011.1"/>
    </source>
</evidence>
<dbReference type="Proteomes" id="UP000009222">
    <property type="component" value="Chromosome"/>
</dbReference>
<dbReference type="EMBL" id="CP001841">
    <property type="protein sequence ID" value="AEF82011.1"/>
    <property type="molecule type" value="Genomic_DNA"/>
</dbReference>
<dbReference type="InParanoid" id="F5Y9Y5"/>
<gene>
    <name evidence="2" type="ordered locus">TREAZ_2078</name>
</gene>
<dbReference type="STRING" id="545695.TREAZ_2078"/>
<keyword evidence="1" id="KW-0472">Membrane</keyword>
<evidence type="ECO:0000256" key="1">
    <source>
        <dbReference type="SAM" id="Phobius"/>
    </source>
</evidence>
<feature type="transmembrane region" description="Helical" evidence="1">
    <location>
        <begin position="20"/>
        <end position="43"/>
    </location>
</feature>
<protein>
    <submittedName>
        <fullName evidence="2">Uncharacterized protein</fullName>
    </submittedName>
</protein>
<dbReference type="eggNOG" id="ENOG5030JG9">
    <property type="taxonomic scope" value="Bacteria"/>
</dbReference>
<dbReference type="OrthoDB" id="9778037at2"/>
<keyword evidence="1" id="KW-1133">Transmembrane helix</keyword>
<keyword evidence="1" id="KW-0812">Transmembrane</keyword>
<reference evidence="3" key="1">
    <citation type="submission" date="2009-12" db="EMBL/GenBank/DDBJ databases">
        <title>Complete sequence of Treponema azotonutricium strain ZAS-9.</title>
        <authorList>
            <person name="Tetu S.G."/>
            <person name="Matson E."/>
            <person name="Ren Q."/>
            <person name="Seshadri R."/>
            <person name="Elbourne L."/>
            <person name="Hassan K.A."/>
            <person name="Durkin A."/>
            <person name="Radune D."/>
            <person name="Mohamoud Y."/>
            <person name="Shay R."/>
            <person name="Jin S."/>
            <person name="Zhang X."/>
            <person name="Lucey K."/>
            <person name="Ballor N.R."/>
            <person name="Ottesen E."/>
            <person name="Rosenthal R."/>
            <person name="Allen A."/>
            <person name="Leadbetter J.R."/>
            <person name="Paulsen I.T."/>
        </authorList>
    </citation>
    <scope>NUCLEOTIDE SEQUENCE [LARGE SCALE GENOMIC DNA]</scope>
    <source>
        <strain evidence="3">ATCC BAA-888 / DSM 13862 / ZAS-9</strain>
    </source>
</reference>
<evidence type="ECO:0000313" key="3">
    <source>
        <dbReference type="Proteomes" id="UP000009222"/>
    </source>
</evidence>
<dbReference type="HOGENOM" id="CLU_694325_0_0_12"/>
<dbReference type="AlphaFoldDB" id="F5Y9Y5"/>
<name>F5Y9Y5_LEAAZ</name>
<dbReference type="KEGG" id="taz:TREAZ_2078"/>